<protein>
    <submittedName>
        <fullName evidence="1">Uncharacterized protein</fullName>
    </submittedName>
</protein>
<dbReference type="OrthoDB" id="390840at2"/>
<dbReference type="EMBL" id="CP031376">
    <property type="protein sequence ID" value="AXK51511.1"/>
    <property type="molecule type" value="Genomic_DNA"/>
</dbReference>
<keyword evidence="2" id="KW-1185">Reference proteome</keyword>
<dbReference type="AlphaFoldDB" id="A0A345Z4I2"/>
<dbReference type="RefSeq" id="WP_115558406.1">
    <property type="nucleotide sequence ID" value="NZ_CP031376.1"/>
</dbReference>
<reference evidence="1 2" key="1">
    <citation type="submission" date="2018-07" db="EMBL/GenBank/DDBJ databases">
        <title>Complete genome sequence of Spiroplasma alleghenense PLHS-1 (ATCC 51752).</title>
        <authorList>
            <person name="Chou L."/>
            <person name="Lee T.-Y."/>
            <person name="Tsai Y.-M."/>
            <person name="Kuo C.-H."/>
        </authorList>
    </citation>
    <scope>NUCLEOTIDE SEQUENCE [LARGE SCALE GENOMIC DNA]</scope>
    <source>
        <strain evidence="1 2">PLHS-1</strain>
    </source>
</reference>
<dbReference type="Proteomes" id="UP000254792">
    <property type="component" value="Chromosome"/>
</dbReference>
<evidence type="ECO:0000313" key="1">
    <source>
        <dbReference type="EMBL" id="AXK51511.1"/>
    </source>
</evidence>
<dbReference type="KEGG" id="salx:SALLE_v1c08410"/>
<sequence>MKKIIMTLMNLFVVTGLILPNTVSCEPEKIPVDDLIDIHDFGFIPNPNFEIIGQLIIKLNPRIESNDFDFVIKSNFILVEGRSESLIVKSGSLAIINYQSKITFGSPGNLDSNCIFRKKGDKCFTFISILDKTFDPQKNENKISIKNNWDQTISAQWSIAENKDYLLVTCTCSFFHQSYQDKITSISISIPNIHIANINIYHSN</sequence>
<evidence type="ECO:0000313" key="2">
    <source>
        <dbReference type="Proteomes" id="UP000254792"/>
    </source>
</evidence>
<name>A0A345Z4I2_9MOLU</name>
<proteinExistence type="predicted"/>
<accession>A0A345Z4I2</accession>
<gene>
    <name evidence="1" type="ORF">SALLE_v1c08410</name>
</gene>
<organism evidence="1 2">
    <name type="scientific">Spiroplasma alleghenense</name>
    <dbReference type="NCBI Taxonomy" id="216931"/>
    <lineage>
        <taxon>Bacteria</taxon>
        <taxon>Bacillati</taxon>
        <taxon>Mycoplasmatota</taxon>
        <taxon>Mollicutes</taxon>
        <taxon>Entomoplasmatales</taxon>
        <taxon>Spiroplasmataceae</taxon>
        <taxon>Spiroplasma</taxon>
    </lineage>
</organism>